<accession>A0ACA9S7H5</accession>
<dbReference type="Proteomes" id="UP000789920">
    <property type="component" value="Unassembled WGS sequence"/>
</dbReference>
<protein>
    <submittedName>
        <fullName evidence="1">203_t:CDS:1</fullName>
    </submittedName>
</protein>
<proteinExistence type="predicted"/>
<organism evidence="1 2">
    <name type="scientific">Racocetra persica</name>
    <dbReference type="NCBI Taxonomy" id="160502"/>
    <lineage>
        <taxon>Eukaryota</taxon>
        <taxon>Fungi</taxon>
        <taxon>Fungi incertae sedis</taxon>
        <taxon>Mucoromycota</taxon>
        <taxon>Glomeromycotina</taxon>
        <taxon>Glomeromycetes</taxon>
        <taxon>Diversisporales</taxon>
        <taxon>Gigasporaceae</taxon>
        <taxon>Racocetra</taxon>
    </lineage>
</organism>
<evidence type="ECO:0000313" key="1">
    <source>
        <dbReference type="EMBL" id="CAG8830190.1"/>
    </source>
</evidence>
<name>A0ACA9S7H5_9GLOM</name>
<feature type="non-terminal residue" evidence="1">
    <location>
        <position position="87"/>
    </location>
</feature>
<dbReference type="EMBL" id="CAJVQC010098682">
    <property type="protein sequence ID" value="CAG8830190.1"/>
    <property type="molecule type" value="Genomic_DNA"/>
</dbReference>
<reference evidence="1" key="1">
    <citation type="submission" date="2021-06" db="EMBL/GenBank/DDBJ databases">
        <authorList>
            <person name="Kallberg Y."/>
            <person name="Tangrot J."/>
            <person name="Rosling A."/>
        </authorList>
    </citation>
    <scope>NUCLEOTIDE SEQUENCE</scope>
    <source>
        <strain evidence="1">MA461A</strain>
    </source>
</reference>
<evidence type="ECO:0000313" key="2">
    <source>
        <dbReference type="Proteomes" id="UP000789920"/>
    </source>
</evidence>
<comment type="caution">
    <text evidence="1">The sequence shown here is derived from an EMBL/GenBank/DDBJ whole genome shotgun (WGS) entry which is preliminary data.</text>
</comment>
<gene>
    <name evidence="1" type="ORF">RPERSI_LOCUS27724</name>
</gene>
<feature type="non-terminal residue" evidence="1">
    <location>
        <position position="1"/>
    </location>
</feature>
<keyword evidence="2" id="KW-1185">Reference proteome</keyword>
<sequence>NELSKNGKMMIHKGQTQIYPKNDLSDICHSLGLSTEKNKVDLVQKLKDYQVKGSRKRNVEKEKFSNDGLQISIDNESVVSDNYTEMM</sequence>